<dbReference type="SUPFAM" id="SSF56112">
    <property type="entry name" value="Protein kinase-like (PK-like)"/>
    <property type="match status" value="1"/>
</dbReference>
<dbReference type="GO" id="GO:0004674">
    <property type="term" value="F:protein serine/threonine kinase activity"/>
    <property type="evidence" value="ECO:0007669"/>
    <property type="project" value="UniProtKB-KW"/>
</dbReference>
<keyword evidence="5" id="KW-0418">Kinase</keyword>
<evidence type="ECO:0000313" key="11">
    <source>
        <dbReference type="Proteomes" id="UP000309038"/>
    </source>
</evidence>
<dbReference type="AlphaFoldDB" id="A0A4S4KEL5"/>
<accession>A0A4S4KEL5</accession>
<comment type="catalytic activity">
    <reaction evidence="8">
        <text>L-seryl-[protein] + ATP = O-phospho-L-seryl-[protein] + ADP + H(+)</text>
        <dbReference type="Rhea" id="RHEA:17989"/>
        <dbReference type="Rhea" id="RHEA-COMP:9863"/>
        <dbReference type="Rhea" id="RHEA-COMP:11604"/>
        <dbReference type="ChEBI" id="CHEBI:15378"/>
        <dbReference type="ChEBI" id="CHEBI:29999"/>
        <dbReference type="ChEBI" id="CHEBI:30616"/>
        <dbReference type="ChEBI" id="CHEBI:83421"/>
        <dbReference type="ChEBI" id="CHEBI:456216"/>
        <dbReference type="EC" id="2.7.11.1"/>
    </reaction>
</comment>
<evidence type="ECO:0000256" key="6">
    <source>
        <dbReference type="ARBA" id="ARBA00022840"/>
    </source>
</evidence>
<dbReference type="InterPro" id="IPR000719">
    <property type="entry name" value="Prot_kinase_dom"/>
</dbReference>
<keyword evidence="3" id="KW-0808">Transferase</keyword>
<keyword evidence="6" id="KW-0067">ATP-binding</keyword>
<protein>
    <recommendedName>
        <fullName evidence="1">non-specific serine/threonine protein kinase</fullName>
        <ecNumber evidence="1">2.7.11.1</ecNumber>
    </recommendedName>
</protein>
<dbReference type="Gene3D" id="1.10.510.10">
    <property type="entry name" value="Transferase(Phosphotransferase) domain 1"/>
    <property type="match status" value="1"/>
</dbReference>
<dbReference type="EMBL" id="SGPJ01000224">
    <property type="protein sequence ID" value="THG96588.1"/>
    <property type="molecule type" value="Genomic_DNA"/>
</dbReference>
<dbReference type="PANTHER" id="PTHR24356:SF1">
    <property type="entry name" value="SERINE_THREONINE-PROTEIN KINASE GREATWALL"/>
    <property type="match status" value="1"/>
</dbReference>
<feature type="domain" description="Protein kinase" evidence="9">
    <location>
        <begin position="1"/>
        <end position="152"/>
    </location>
</feature>
<evidence type="ECO:0000313" key="10">
    <source>
        <dbReference type="EMBL" id="THG96588.1"/>
    </source>
</evidence>
<proteinExistence type="predicted"/>
<name>A0A4S4KEL5_9APHY</name>
<dbReference type="Proteomes" id="UP000309038">
    <property type="component" value="Unassembled WGS sequence"/>
</dbReference>
<evidence type="ECO:0000256" key="2">
    <source>
        <dbReference type="ARBA" id="ARBA00022527"/>
    </source>
</evidence>
<evidence type="ECO:0000256" key="8">
    <source>
        <dbReference type="ARBA" id="ARBA00048679"/>
    </source>
</evidence>
<dbReference type="GO" id="GO:0035556">
    <property type="term" value="P:intracellular signal transduction"/>
    <property type="evidence" value="ECO:0007669"/>
    <property type="project" value="TreeGrafter"/>
</dbReference>
<dbReference type="SMART" id="SM00220">
    <property type="entry name" value="S_TKc"/>
    <property type="match status" value="1"/>
</dbReference>
<dbReference type="PANTHER" id="PTHR24356">
    <property type="entry name" value="SERINE/THREONINE-PROTEIN KINASE"/>
    <property type="match status" value="1"/>
</dbReference>
<dbReference type="GO" id="GO:0005524">
    <property type="term" value="F:ATP binding"/>
    <property type="evidence" value="ECO:0007669"/>
    <property type="project" value="UniProtKB-KW"/>
</dbReference>
<comment type="catalytic activity">
    <reaction evidence="7">
        <text>L-threonyl-[protein] + ATP = O-phospho-L-threonyl-[protein] + ADP + H(+)</text>
        <dbReference type="Rhea" id="RHEA:46608"/>
        <dbReference type="Rhea" id="RHEA-COMP:11060"/>
        <dbReference type="Rhea" id="RHEA-COMP:11605"/>
        <dbReference type="ChEBI" id="CHEBI:15378"/>
        <dbReference type="ChEBI" id="CHEBI:30013"/>
        <dbReference type="ChEBI" id="CHEBI:30616"/>
        <dbReference type="ChEBI" id="CHEBI:61977"/>
        <dbReference type="ChEBI" id="CHEBI:456216"/>
        <dbReference type="EC" id="2.7.11.1"/>
    </reaction>
</comment>
<gene>
    <name evidence="10" type="ORF">EW026_g5271</name>
</gene>
<comment type="caution">
    <text evidence="10">The sequence shown here is derived from an EMBL/GenBank/DDBJ whole genome shotgun (WGS) entry which is preliminary data.</text>
</comment>
<evidence type="ECO:0000256" key="7">
    <source>
        <dbReference type="ARBA" id="ARBA00047899"/>
    </source>
</evidence>
<keyword evidence="2" id="KW-0723">Serine/threonine-protein kinase</keyword>
<keyword evidence="4" id="KW-0547">Nucleotide-binding</keyword>
<dbReference type="PROSITE" id="PS50011">
    <property type="entry name" value="PROTEIN_KINASE_DOM"/>
    <property type="match status" value="1"/>
</dbReference>
<dbReference type="EC" id="2.7.11.1" evidence="1"/>
<dbReference type="InterPro" id="IPR008271">
    <property type="entry name" value="Ser/Thr_kinase_AS"/>
</dbReference>
<evidence type="ECO:0000256" key="3">
    <source>
        <dbReference type="ARBA" id="ARBA00022679"/>
    </source>
</evidence>
<keyword evidence="11" id="KW-1185">Reference proteome</keyword>
<evidence type="ECO:0000256" key="1">
    <source>
        <dbReference type="ARBA" id="ARBA00012513"/>
    </source>
</evidence>
<dbReference type="Pfam" id="PF00069">
    <property type="entry name" value="Pkinase"/>
    <property type="match status" value="1"/>
</dbReference>
<evidence type="ECO:0000259" key="9">
    <source>
        <dbReference type="PROSITE" id="PS50011"/>
    </source>
</evidence>
<organism evidence="10 11">
    <name type="scientific">Hermanssonia centrifuga</name>
    <dbReference type="NCBI Taxonomy" id="98765"/>
    <lineage>
        <taxon>Eukaryota</taxon>
        <taxon>Fungi</taxon>
        <taxon>Dikarya</taxon>
        <taxon>Basidiomycota</taxon>
        <taxon>Agaricomycotina</taxon>
        <taxon>Agaricomycetes</taxon>
        <taxon>Polyporales</taxon>
        <taxon>Meruliaceae</taxon>
        <taxon>Hermanssonia</taxon>
    </lineage>
</organism>
<dbReference type="InterPro" id="IPR011009">
    <property type="entry name" value="Kinase-like_dom_sf"/>
</dbReference>
<dbReference type="PROSITE" id="PS00108">
    <property type="entry name" value="PROTEIN_KINASE_ST"/>
    <property type="match status" value="1"/>
</dbReference>
<sequence length="226" mass="25402">MGIVHHDIKPDNVLVDMKGHCLLADYGGAKFLSDDGTVNLNIEEDVMSTLPYAAPEILSEDCDPDGMKYYDEAVDWWALGATILTLVTGEEYFYGSTIDNLCDNIPRLLEQVRSTLENYHCCPELIDFVESLLQPDPLMRLRGSAVREHEYFDKLPCSWGSLASRSSKVAPPFVISDEDRRQGMTAWPHQFHSLVSGGNQTDIYFVDELHKQGLGLEVDDDFEVPV</sequence>
<reference evidence="10 11" key="1">
    <citation type="submission" date="2019-02" db="EMBL/GenBank/DDBJ databases">
        <title>Genome sequencing of the rare red list fungi Phlebia centrifuga.</title>
        <authorList>
            <person name="Buettner E."/>
            <person name="Kellner H."/>
        </authorList>
    </citation>
    <scope>NUCLEOTIDE SEQUENCE [LARGE SCALE GENOMIC DNA]</scope>
    <source>
        <strain evidence="10 11">DSM 108282</strain>
    </source>
</reference>
<evidence type="ECO:0000256" key="5">
    <source>
        <dbReference type="ARBA" id="ARBA00022777"/>
    </source>
</evidence>
<evidence type="ECO:0000256" key="4">
    <source>
        <dbReference type="ARBA" id="ARBA00022741"/>
    </source>
</evidence>
<dbReference type="InterPro" id="IPR050236">
    <property type="entry name" value="Ser_Thr_kinase_AGC"/>
</dbReference>